<evidence type="ECO:0000313" key="1">
    <source>
        <dbReference type="EnsemblMetazoa" id="tetur02g13120.1"/>
    </source>
</evidence>
<name>T1JXT0_TETUR</name>
<dbReference type="Gene3D" id="3.30.1540.20">
    <property type="entry name" value="MutL, C-terminal domain, dimerisation subdomain"/>
    <property type="match status" value="1"/>
</dbReference>
<dbReference type="AlphaFoldDB" id="T1JXT0"/>
<sequence length="94" mass="10914">MHFLQFPVAVKFIKAVLISVPKSQDAVFGKTECEEILSRMEETGSDCCNYKPEEWCERLMRNVLNNLAKLKNPWICAHGRPTVRFLFNINEIIL</sequence>
<dbReference type="InterPro" id="IPR042120">
    <property type="entry name" value="MutL_C_dimsub"/>
</dbReference>
<dbReference type="EMBL" id="CAEY01000835">
    <property type="status" value="NOT_ANNOTATED_CDS"/>
    <property type="molecule type" value="Genomic_DNA"/>
</dbReference>
<accession>T1JXT0</accession>
<reference evidence="2" key="1">
    <citation type="submission" date="2011-08" db="EMBL/GenBank/DDBJ databases">
        <authorList>
            <person name="Rombauts S."/>
        </authorList>
    </citation>
    <scope>NUCLEOTIDE SEQUENCE</scope>
    <source>
        <strain evidence="2">London</strain>
    </source>
</reference>
<dbReference type="Proteomes" id="UP000015104">
    <property type="component" value="Unassembled WGS sequence"/>
</dbReference>
<protein>
    <submittedName>
        <fullName evidence="1">Uncharacterized protein</fullName>
    </submittedName>
</protein>
<keyword evidence="2" id="KW-1185">Reference proteome</keyword>
<reference evidence="1" key="2">
    <citation type="submission" date="2015-06" db="UniProtKB">
        <authorList>
            <consortium name="EnsemblMetazoa"/>
        </authorList>
    </citation>
    <scope>IDENTIFICATION</scope>
</reference>
<dbReference type="EnsemblMetazoa" id="tetur02g13120.1">
    <property type="protein sequence ID" value="tetur02g13120.1"/>
    <property type="gene ID" value="tetur02g13120"/>
</dbReference>
<organism evidence="1 2">
    <name type="scientific">Tetranychus urticae</name>
    <name type="common">Two-spotted spider mite</name>
    <dbReference type="NCBI Taxonomy" id="32264"/>
    <lineage>
        <taxon>Eukaryota</taxon>
        <taxon>Metazoa</taxon>
        <taxon>Ecdysozoa</taxon>
        <taxon>Arthropoda</taxon>
        <taxon>Chelicerata</taxon>
        <taxon>Arachnida</taxon>
        <taxon>Acari</taxon>
        <taxon>Acariformes</taxon>
        <taxon>Trombidiformes</taxon>
        <taxon>Prostigmata</taxon>
        <taxon>Eleutherengona</taxon>
        <taxon>Raphignathae</taxon>
        <taxon>Tetranychoidea</taxon>
        <taxon>Tetranychidae</taxon>
        <taxon>Tetranychus</taxon>
    </lineage>
</organism>
<evidence type="ECO:0000313" key="2">
    <source>
        <dbReference type="Proteomes" id="UP000015104"/>
    </source>
</evidence>
<proteinExistence type="predicted"/>
<dbReference type="HOGENOM" id="CLU_2389021_0_0_1"/>